<proteinExistence type="inferred from homology"/>
<evidence type="ECO:0000313" key="13">
    <source>
        <dbReference type="Proteomes" id="UP000660668"/>
    </source>
</evidence>
<dbReference type="GO" id="GO:0042732">
    <property type="term" value="P:D-xylose metabolic process"/>
    <property type="evidence" value="ECO:0007669"/>
    <property type="project" value="UniProtKB-KW"/>
</dbReference>
<gene>
    <name evidence="8 9 12" type="primary">xylB</name>
    <name evidence="12" type="ORF">ISU10_13600</name>
</gene>
<evidence type="ECO:0000256" key="8">
    <source>
        <dbReference type="HAMAP-Rule" id="MF_02220"/>
    </source>
</evidence>
<evidence type="ECO:0000259" key="11">
    <source>
        <dbReference type="Pfam" id="PF02782"/>
    </source>
</evidence>
<keyword evidence="4 8" id="KW-0547">Nucleotide-binding</keyword>
<evidence type="ECO:0000259" key="10">
    <source>
        <dbReference type="Pfam" id="PF00370"/>
    </source>
</evidence>
<accession>A0A930VL96</accession>
<dbReference type="InterPro" id="IPR050406">
    <property type="entry name" value="FGGY_Carb_Kinase"/>
</dbReference>
<dbReference type="InterPro" id="IPR043129">
    <property type="entry name" value="ATPase_NBD"/>
</dbReference>
<evidence type="ECO:0000256" key="3">
    <source>
        <dbReference type="ARBA" id="ARBA00022679"/>
    </source>
</evidence>
<dbReference type="PROSITE" id="PS00933">
    <property type="entry name" value="FGGY_KINASES_1"/>
    <property type="match status" value="1"/>
</dbReference>
<dbReference type="NCBIfam" id="TIGR01312">
    <property type="entry name" value="XylB"/>
    <property type="match status" value="1"/>
</dbReference>
<dbReference type="Pfam" id="PF02782">
    <property type="entry name" value="FGGY_C"/>
    <property type="match status" value="1"/>
</dbReference>
<dbReference type="HAMAP" id="MF_02220">
    <property type="entry name" value="XylB"/>
    <property type="match status" value="1"/>
</dbReference>
<keyword evidence="7 8" id="KW-0119">Carbohydrate metabolism</keyword>
<dbReference type="PANTHER" id="PTHR43095:SF5">
    <property type="entry name" value="XYLULOSE KINASE"/>
    <property type="match status" value="1"/>
</dbReference>
<dbReference type="InterPro" id="IPR018485">
    <property type="entry name" value="FGGY_C"/>
</dbReference>
<evidence type="ECO:0000256" key="2">
    <source>
        <dbReference type="ARBA" id="ARBA00022629"/>
    </source>
</evidence>
<feature type="domain" description="Carbohydrate kinase FGGY N-terminal" evidence="10">
    <location>
        <begin position="7"/>
        <end position="223"/>
    </location>
</feature>
<dbReference type="InterPro" id="IPR006000">
    <property type="entry name" value="Xylulokinase"/>
</dbReference>
<dbReference type="AlphaFoldDB" id="A0A930VL96"/>
<comment type="caution">
    <text evidence="12">The sequence shown here is derived from an EMBL/GenBank/DDBJ whole genome shotgun (WGS) entry which is preliminary data.</text>
</comment>
<evidence type="ECO:0000256" key="5">
    <source>
        <dbReference type="ARBA" id="ARBA00022777"/>
    </source>
</evidence>
<dbReference type="Proteomes" id="UP000660668">
    <property type="component" value="Unassembled WGS sequence"/>
</dbReference>
<keyword evidence="13" id="KW-1185">Reference proteome</keyword>
<protein>
    <recommendedName>
        <fullName evidence="8 9">Xylulose kinase</fullName>
        <shortName evidence="8 9">Xylulokinase</shortName>
        <ecNumber evidence="8 9">2.7.1.17</ecNumber>
    </recommendedName>
</protein>
<evidence type="ECO:0000256" key="6">
    <source>
        <dbReference type="ARBA" id="ARBA00022840"/>
    </source>
</evidence>
<dbReference type="CDD" id="cd07809">
    <property type="entry name" value="ASKHA_NBD_FGGY_BaXK-like"/>
    <property type="match status" value="1"/>
</dbReference>
<comment type="similarity">
    <text evidence="1 8 9">Belongs to the FGGY kinase family.</text>
</comment>
<feature type="site" description="Important for activity" evidence="8">
    <location>
        <position position="11"/>
    </location>
</feature>
<dbReference type="Gene3D" id="3.30.420.40">
    <property type="match status" value="2"/>
</dbReference>
<evidence type="ECO:0000256" key="1">
    <source>
        <dbReference type="ARBA" id="ARBA00009156"/>
    </source>
</evidence>
<dbReference type="GO" id="GO:0004856">
    <property type="term" value="F:D-xylulokinase activity"/>
    <property type="evidence" value="ECO:0007669"/>
    <property type="project" value="UniProtKB-UniRule"/>
</dbReference>
<name>A0A930VL96_9ACTN</name>
<keyword evidence="5 8" id="KW-0418">Kinase</keyword>
<dbReference type="SUPFAM" id="SSF53067">
    <property type="entry name" value="Actin-like ATPase domain"/>
    <property type="match status" value="2"/>
</dbReference>
<dbReference type="InterPro" id="IPR000577">
    <property type="entry name" value="Carb_kinase_FGGY"/>
</dbReference>
<dbReference type="EMBL" id="JADKPO010000017">
    <property type="protein sequence ID" value="MBF4768798.1"/>
    <property type="molecule type" value="Genomic_DNA"/>
</dbReference>
<dbReference type="PANTHER" id="PTHR43095">
    <property type="entry name" value="SUGAR KINASE"/>
    <property type="match status" value="1"/>
</dbReference>
<dbReference type="InterPro" id="IPR018483">
    <property type="entry name" value="Carb_kinase_FGGY_CS"/>
</dbReference>
<comment type="function">
    <text evidence="8">Catalyzes the phosphorylation of D-xylulose to D-xylulose 5-phosphate.</text>
</comment>
<evidence type="ECO:0000313" key="12">
    <source>
        <dbReference type="EMBL" id="MBF4768798.1"/>
    </source>
</evidence>
<feature type="domain" description="Carbohydrate kinase FGGY C-terminal" evidence="11">
    <location>
        <begin position="242"/>
        <end position="425"/>
    </location>
</feature>
<dbReference type="GO" id="GO:0005998">
    <property type="term" value="P:xylulose catabolic process"/>
    <property type="evidence" value="ECO:0007669"/>
    <property type="project" value="UniProtKB-UniRule"/>
</dbReference>
<dbReference type="RefSeq" id="WP_194696951.1">
    <property type="nucleotide sequence ID" value="NZ_JADKPO010000017.1"/>
</dbReference>
<sequence length="467" mass="48072">MASRRVVAGIDSSTQSTKVLRVDADTGEVLGATSAPHPDGTAVDPEHWWRALSSQTHDLGDLDDVQALAVGGQQHGMVALDAAGEPVYDALLWNDVRSAGQAQRLRDQWGAETWAREVGVVPVASFTLTKLAWLAEEHPELAARVDRVLLPHDWLTWRLLGRPDEAVTDRSDASGTAYWSVTEGRYREDLVSAALGHLPRLPTVLGPADQAGTTTAGAIVGAGCGDNAGAALGLGLRPGDVAISIGTSGTVFASTPEPVVDPSGTIAGFADATGGYLPLAATINAARILSTTAGLLGVDLGRFDQLAQSGAPDAGGLTLIPYLDGERTPNLPDATGTMLGLTRANLTPENLARAAVLGLLCSLGSALEELGRHGVAARRLVLIGGGSASTAVQQAAADLFGAEVVIPAPAEYVALGAARQAAWAASTDSAPPDWPVTVAATREPDQAGWADEVRGRFAAARSTMHGV</sequence>
<dbReference type="Pfam" id="PF00370">
    <property type="entry name" value="FGGY_N"/>
    <property type="match status" value="1"/>
</dbReference>
<dbReference type="EC" id="2.7.1.17" evidence="8 9"/>
<feature type="binding site" evidence="8">
    <location>
        <begin position="74"/>
        <end position="75"/>
    </location>
    <ligand>
        <name>substrate</name>
    </ligand>
</feature>
<evidence type="ECO:0000256" key="4">
    <source>
        <dbReference type="ARBA" id="ARBA00022741"/>
    </source>
</evidence>
<comment type="catalytic activity">
    <reaction evidence="8 9">
        <text>D-xylulose + ATP = D-xylulose 5-phosphate + ADP + H(+)</text>
        <dbReference type="Rhea" id="RHEA:10964"/>
        <dbReference type="ChEBI" id="CHEBI:15378"/>
        <dbReference type="ChEBI" id="CHEBI:17140"/>
        <dbReference type="ChEBI" id="CHEBI:30616"/>
        <dbReference type="ChEBI" id="CHEBI:57737"/>
        <dbReference type="ChEBI" id="CHEBI:456216"/>
        <dbReference type="EC" id="2.7.1.17"/>
    </reaction>
</comment>
<feature type="active site" description="Proton acceptor" evidence="8">
    <location>
        <position position="226"/>
    </location>
</feature>
<reference evidence="12" key="1">
    <citation type="submission" date="2020-11" db="EMBL/GenBank/DDBJ databases">
        <title>Nocardioides cynanchi sp. nov., isolated from soil of rhizosphere of Cynanchum wilfordii.</title>
        <authorList>
            <person name="Lee J.-S."/>
            <person name="Suh M.K."/>
            <person name="Kim J.-S."/>
        </authorList>
    </citation>
    <scope>NUCLEOTIDE SEQUENCE</scope>
    <source>
        <strain evidence="12">KCTC 19276</strain>
    </source>
</reference>
<organism evidence="12 13">
    <name type="scientific">Nocardioides agariphilus</name>
    <dbReference type="NCBI Taxonomy" id="433664"/>
    <lineage>
        <taxon>Bacteria</taxon>
        <taxon>Bacillati</taxon>
        <taxon>Actinomycetota</taxon>
        <taxon>Actinomycetes</taxon>
        <taxon>Propionibacteriales</taxon>
        <taxon>Nocardioidaceae</taxon>
        <taxon>Nocardioides</taxon>
    </lineage>
</organism>
<evidence type="ECO:0000256" key="7">
    <source>
        <dbReference type="ARBA" id="ARBA00023277"/>
    </source>
</evidence>
<keyword evidence="6 8" id="KW-0067">ATP-binding</keyword>
<evidence type="ECO:0000256" key="9">
    <source>
        <dbReference type="RuleBase" id="RU364073"/>
    </source>
</evidence>
<dbReference type="PIRSF" id="PIRSF000538">
    <property type="entry name" value="GlpK"/>
    <property type="match status" value="1"/>
</dbReference>
<keyword evidence="2 8" id="KW-0859">Xylose metabolism</keyword>
<dbReference type="GO" id="GO:0005524">
    <property type="term" value="F:ATP binding"/>
    <property type="evidence" value="ECO:0007669"/>
    <property type="project" value="UniProtKB-UniRule"/>
</dbReference>
<keyword evidence="3 8" id="KW-0808">Transferase</keyword>
<dbReference type="InterPro" id="IPR018484">
    <property type="entry name" value="FGGY_N"/>
</dbReference>